<dbReference type="Pfam" id="PF04464">
    <property type="entry name" value="Glyphos_transf"/>
    <property type="match status" value="1"/>
</dbReference>
<dbReference type="PANTHER" id="PTHR37316">
    <property type="entry name" value="TEICHOIC ACID GLYCEROL-PHOSPHATE PRIMASE"/>
    <property type="match status" value="1"/>
</dbReference>
<protein>
    <submittedName>
        <fullName evidence="7">CDP-glycerol glycerophosphotransferase family protein</fullName>
    </submittedName>
</protein>
<comment type="caution">
    <text evidence="7">The sequence shown here is derived from an EMBL/GenBank/DDBJ whole genome shotgun (WGS) entry which is preliminary data.</text>
</comment>
<comment type="subcellular location">
    <subcellularLocation>
        <location evidence="1">Cell membrane</location>
        <topology evidence="1">Peripheral membrane protein</topology>
    </subcellularLocation>
</comment>
<comment type="similarity">
    <text evidence="2">Belongs to the CDP-glycerol glycerophosphotransferase family.</text>
</comment>
<dbReference type="Gene3D" id="3.40.50.11820">
    <property type="match status" value="1"/>
</dbReference>
<dbReference type="RefSeq" id="WP_285152786.1">
    <property type="nucleotide sequence ID" value="NZ_JASSPP010000003.1"/>
</dbReference>
<name>A0ABT7HIV6_9FUSO</name>
<keyword evidence="5" id="KW-0777">Teichoic acid biosynthesis</keyword>
<evidence type="ECO:0000256" key="5">
    <source>
        <dbReference type="ARBA" id="ARBA00022944"/>
    </source>
</evidence>
<keyword evidence="4" id="KW-0808">Transferase</keyword>
<evidence type="ECO:0000256" key="4">
    <source>
        <dbReference type="ARBA" id="ARBA00022679"/>
    </source>
</evidence>
<evidence type="ECO:0000313" key="7">
    <source>
        <dbReference type="EMBL" id="MDK9580456.1"/>
    </source>
</evidence>
<dbReference type="InterPro" id="IPR043149">
    <property type="entry name" value="TagF_N"/>
</dbReference>
<dbReference type="Proteomes" id="UP001225134">
    <property type="component" value="Unassembled WGS sequence"/>
</dbReference>
<proteinExistence type="inferred from homology"/>
<evidence type="ECO:0000313" key="8">
    <source>
        <dbReference type="Proteomes" id="UP001225134"/>
    </source>
</evidence>
<sequence>MISCLINMLIAFLIAPFFKQKKYWLVGGNAGALFVDNGRAMYEYLQNKEDVYWVLNKDSECRKYFDENKLKYLIKGSVKCYLYFMKSEVCLFSHSISADIVPYLCAVPFISYYHRKCYKVFLNHGTVGLKKRSPMHKRLEKQINKLLKSYNLNPCDSEFEKNIKVNDWKMPEESMYVCGYPRYDKLYNNKDRQTKDILYMPTWRKYDEDGINQFLNSDKLQEYLKKNKLKLRVYLHQLARDRVKIDNSSEDILILDKNTNITEELLNAKILITDYSSVCYDFFYLGKKVCFYQYDKERYLKEVGSYVDLDNFFARSNTNVDMLLDDLENSNIKDAKEYFKYVDNNNCDRLYKRIKQWKK</sequence>
<dbReference type="PANTHER" id="PTHR37316:SF3">
    <property type="entry name" value="TEICHOIC ACID GLYCEROL-PHOSPHATE TRANSFERASE"/>
    <property type="match status" value="1"/>
</dbReference>
<evidence type="ECO:0000256" key="3">
    <source>
        <dbReference type="ARBA" id="ARBA00022475"/>
    </source>
</evidence>
<dbReference type="InterPro" id="IPR051612">
    <property type="entry name" value="Teichoic_Acid_Biosynth"/>
</dbReference>
<reference evidence="7 8" key="1">
    <citation type="submission" date="2023-06" db="EMBL/GenBank/DDBJ databases">
        <title>Antibody response to the Sneathia vaginalis cytopathogenic toxin A during pregnancy.</title>
        <authorList>
            <person name="Mccoy Z.T."/>
            <person name="Serrano M.G."/>
            <person name="Spaine K."/>
            <person name="Edwards D.J."/>
            <person name="Buck G.A."/>
            <person name="Jefferson K."/>
        </authorList>
    </citation>
    <scope>NUCLEOTIDE SEQUENCE [LARGE SCALE GENOMIC DNA]</scope>
    <source>
        <strain evidence="7 8">CCUG 42621</strain>
    </source>
</reference>
<dbReference type="EMBL" id="JASSPP010000003">
    <property type="protein sequence ID" value="MDK9580456.1"/>
    <property type="molecule type" value="Genomic_DNA"/>
</dbReference>
<keyword evidence="8" id="KW-1185">Reference proteome</keyword>
<keyword evidence="3" id="KW-1003">Cell membrane</keyword>
<evidence type="ECO:0000256" key="1">
    <source>
        <dbReference type="ARBA" id="ARBA00004202"/>
    </source>
</evidence>
<dbReference type="InterPro" id="IPR007554">
    <property type="entry name" value="Glycerophosphate_synth"/>
</dbReference>
<evidence type="ECO:0000256" key="2">
    <source>
        <dbReference type="ARBA" id="ARBA00010488"/>
    </source>
</evidence>
<dbReference type="Gene3D" id="3.40.50.12580">
    <property type="match status" value="1"/>
</dbReference>
<gene>
    <name evidence="7" type="ORF">QQA45_02865</name>
</gene>
<keyword evidence="6" id="KW-0472">Membrane</keyword>
<evidence type="ECO:0000256" key="6">
    <source>
        <dbReference type="ARBA" id="ARBA00023136"/>
    </source>
</evidence>
<organism evidence="7 8">
    <name type="scientific">Sneathia sanguinegens</name>
    <dbReference type="NCBI Taxonomy" id="40543"/>
    <lineage>
        <taxon>Bacteria</taxon>
        <taxon>Fusobacteriati</taxon>
        <taxon>Fusobacteriota</taxon>
        <taxon>Fusobacteriia</taxon>
        <taxon>Fusobacteriales</taxon>
        <taxon>Leptotrichiaceae</taxon>
        <taxon>Sneathia</taxon>
    </lineage>
</organism>
<dbReference type="InterPro" id="IPR043148">
    <property type="entry name" value="TagF_C"/>
</dbReference>
<dbReference type="SUPFAM" id="SSF53756">
    <property type="entry name" value="UDP-Glycosyltransferase/glycogen phosphorylase"/>
    <property type="match status" value="1"/>
</dbReference>
<accession>A0ABT7HIV6</accession>